<dbReference type="GO" id="GO:0005886">
    <property type="term" value="C:plasma membrane"/>
    <property type="evidence" value="ECO:0007669"/>
    <property type="project" value="UniProtKB-SubCell"/>
</dbReference>
<dbReference type="InterPro" id="IPR025857">
    <property type="entry name" value="MacB_PCD"/>
</dbReference>
<keyword evidence="4 6" id="KW-1133">Transmembrane helix</keyword>
<evidence type="ECO:0000256" key="2">
    <source>
        <dbReference type="ARBA" id="ARBA00022475"/>
    </source>
</evidence>
<organism evidence="9 10">
    <name type="scientific">Emticicia agri</name>
    <dbReference type="NCBI Taxonomy" id="2492393"/>
    <lineage>
        <taxon>Bacteria</taxon>
        <taxon>Pseudomonadati</taxon>
        <taxon>Bacteroidota</taxon>
        <taxon>Cytophagia</taxon>
        <taxon>Cytophagales</taxon>
        <taxon>Leadbetterellaceae</taxon>
        <taxon>Emticicia</taxon>
    </lineage>
</organism>
<feature type="transmembrane region" description="Helical" evidence="6">
    <location>
        <begin position="21"/>
        <end position="42"/>
    </location>
</feature>
<evidence type="ECO:0000313" key="9">
    <source>
        <dbReference type="EMBL" id="RYU97573.1"/>
    </source>
</evidence>
<dbReference type="RefSeq" id="WP_130018896.1">
    <property type="nucleotide sequence ID" value="NZ_SEWF01000001.1"/>
</dbReference>
<evidence type="ECO:0000313" key="10">
    <source>
        <dbReference type="Proteomes" id="UP000293162"/>
    </source>
</evidence>
<accession>A0A4Q5M6A9</accession>
<feature type="transmembrane region" description="Helical" evidence="6">
    <location>
        <begin position="437"/>
        <end position="458"/>
    </location>
</feature>
<keyword evidence="2" id="KW-1003">Cell membrane</keyword>
<dbReference type="PANTHER" id="PTHR30572">
    <property type="entry name" value="MEMBRANE COMPONENT OF TRANSPORTER-RELATED"/>
    <property type="match status" value="1"/>
</dbReference>
<dbReference type="OrthoDB" id="5933722at2"/>
<protein>
    <submittedName>
        <fullName evidence="9">FtsX-like permease family protein</fullName>
    </submittedName>
</protein>
<feature type="transmembrane region" description="Helical" evidence="6">
    <location>
        <begin position="689"/>
        <end position="713"/>
    </location>
</feature>
<gene>
    <name evidence="9" type="ORF">EWM59_00180</name>
</gene>
<evidence type="ECO:0000256" key="1">
    <source>
        <dbReference type="ARBA" id="ARBA00004651"/>
    </source>
</evidence>
<evidence type="ECO:0000256" key="5">
    <source>
        <dbReference type="ARBA" id="ARBA00023136"/>
    </source>
</evidence>
<dbReference type="GO" id="GO:0022857">
    <property type="term" value="F:transmembrane transporter activity"/>
    <property type="evidence" value="ECO:0007669"/>
    <property type="project" value="TreeGrafter"/>
</dbReference>
<comment type="caution">
    <text evidence="9">The sequence shown here is derived from an EMBL/GenBank/DDBJ whole genome shotgun (WGS) entry which is preliminary data.</text>
</comment>
<evidence type="ECO:0000256" key="3">
    <source>
        <dbReference type="ARBA" id="ARBA00022692"/>
    </source>
</evidence>
<keyword evidence="10" id="KW-1185">Reference proteome</keyword>
<dbReference type="InterPro" id="IPR003838">
    <property type="entry name" value="ABC3_permease_C"/>
</dbReference>
<feature type="transmembrane region" description="Helical" evidence="6">
    <location>
        <begin position="295"/>
        <end position="317"/>
    </location>
</feature>
<evidence type="ECO:0000256" key="4">
    <source>
        <dbReference type="ARBA" id="ARBA00022989"/>
    </source>
</evidence>
<dbReference type="InterPro" id="IPR050250">
    <property type="entry name" value="Macrolide_Exporter_MacB"/>
</dbReference>
<feature type="domain" description="ABC3 transporter permease C-terminal" evidence="7">
    <location>
        <begin position="692"/>
        <end position="805"/>
    </location>
</feature>
<dbReference type="Pfam" id="PF12704">
    <property type="entry name" value="MacB_PCD"/>
    <property type="match status" value="2"/>
</dbReference>
<feature type="domain" description="ABC3 transporter permease C-terminal" evidence="7">
    <location>
        <begin position="301"/>
        <end position="415"/>
    </location>
</feature>
<feature type="transmembrane region" description="Helical" evidence="6">
    <location>
        <begin position="775"/>
        <end position="798"/>
    </location>
</feature>
<dbReference type="EMBL" id="SEWF01000001">
    <property type="protein sequence ID" value="RYU97573.1"/>
    <property type="molecule type" value="Genomic_DNA"/>
</dbReference>
<proteinExistence type="predicted"/>
<evidence type="ECO:0000259" key="8">
    <source>
        <dbReference type="Pfam" id="PF12704"/>
    </source>
</evidence>
<feature type="transmembrane region" description="Helical" evidence="6">
    <location>
        <begin position="741"/>
        <end position="760"/>
    </location>
</feature>
<keyword evidence="5 6" id="KW-0472">Membrane</keyword>
<sequence length="812" mass="91221">MIRNYLKIAWRNLLKNKTFSLINISGLAIGFSSFILIGLYVIDELSYDRFHEKADRIYRLQADIRFGGTDLRLAVSADPAGAVLKKDYPEVEQFVRFYASEGSKFVKKGNEYISENNVVYADSTLFDVFTLPVIAGNPKTALDQPNTVVISESTAKKYFGTTDVLGKSIEVGIQEKTQYNITAVIKDIPKNSHFHFDMLFSMDNVDYGFGNFLSHNFHTYIVLRKGTDAKAFEKKLEQVIVKYVVPQASEFMQVKSIEEFRKSGNKLEYSLIPLTDIHLKSDRFPELDVNGNIQYVYIFSAVALFVLLLACINFMNLSTARSANRAKEVGIRKVLGTGKGTLISQFMAESTLMSYLAFLVALLLTWAILPYFNDLAAKSFNFGSLFALKTLPFLVLLPVAVGILAGYYPAFFLSSFRPIVVLKGKVNAGFQKSNFRNALVTFQFFTSIFLVISTIIVYRQLDYIQTKNVGFNKDQILVVNGTDALGQKSESFRNEVMKLTGVQNGTNAGYLPVSNSSRNDNSFSKEAVMDMKNGFNMQVWRVDYDYIPTLGMKVVKGRNFSRSFGSDSSGILINEAAAKILGYENPIGKKLYTSDGPPNSGQTKYYEIVGVVENFHFSSMHETIGPLSMRLGRSDWTMAFKVRTDDLKGLVNEIEKKYRAMAPEMPFSYNFLDESFDQMYRAEQRVGKIAITFAILTVLIACLGLFGLVTYISEQRTKEVGIRKVLGASVLSITTLLTKDFIKLVAIALIIASPVAYWLMNKWLTDFTYRIDIEWWVFALAGVIAILIAILTVSYQAIKSALMNPVKSLKTE</sequence>
<dbReference type="PANTHER" id="PTHR30572:SF18">
    <property type="entry name" value="ABC-TYPE MACROLIDE FAMILY EXPORT SYSTEM PERMEASE COMPONENT 2"/>
    <property type="match status" value="1"/>
</dbReference>
<keyword evidence="3 6" id="KW-0812">Transmembrane</keyword>
<feature type="domain" description="MacB-like periplasmic core" evidence="8">
    <location>
        <begin position="20"/>
        <end position="238"/>
    </location>
</feature>
<dbReference type="AlphaFoldDB" id="A0A4Q5M6A9"/>
<comment type="subcellular location">
    <subcellularLocation>
        <location evidence="1">Cell membrane</location>
        <topology evidence="1">Multi-pass membrane protein</topology>
    </subcellularLocation>
</comment>
<evidence type="ECO:0000256" key="6">
    <source>
        <dbReference type="SAM" id="Phobius"/>
    </source>
</evidence>
<feature type="transmembrane region" description="Helical" evidence="6">
    <location>
        <begin position="392"/>
        <end position="416"/>
    </location>
</feature>
<name>A0A4Q5M6A9_9BACT</name>
<evidence type="ECO:0000259" key="7">
    <source>
        <dbReference type="Pfam" id="PF02687"/>
    </source>
</evidence>
<feature type="transmembrane region" description="Helical" evidence="6">
    <location>
        <begin position="352"/>
        <end position="372"/>
    </location>
</feature>
<dbReference type="Proteomes" id="UP000293162">
    <property type="component" value="Unassembled WGS sequence"/>
</dbReference>
<dbReference type="Pfam" id="PF02687">
    <property type="entry name" value="FtsX"/>
    <property type="match status" value="2"/>
</dbReference>
<reference evidence="9 10" key="1">
    <citation type="submission" date="2019-02" db="EMBL/GenBank/DDBJ databases">
        <title>Bacterial novel species Emticicia sp. 17J42-9 isolated from soil.</title>
        <authorList>
            <person name="Jung H.-Y."/>
        </authorList>
    </citation>
    <scope>NUCLEOTIDE SEQUENCE [LARGE SCALE GENOMIC DNA]</scope>
    <source>
        <strain evidence="9 10">17J42-9</strain>
    </source>
</reference>
<feature type="domain" description="MacB-like periplasmic core" evidence="8">
    <location>
        <begin position="511"/>
        <end position="628"/>
    </location>
</feature>